<dbReference type="AlphaFoldDB" id="A0A974BJ97"/>
<name>A0A974BJ97_SEDHY</name>
<reference evidence="2" key="1">
    <citation type="submission" date="2020-07" db="EMBL/GenBank/DDBJ databases">
        <title>Genomic analysis of a strain of Sedimentibacter Hydroxybenzoicus DSM7310.</title>
        <authorList>
            <person name="Ma S."/>
        </authorList>
    </citation>
    <scope>NUCLEOTIDE SEQUENCE</scope>
    <source>
        <strain evidence="2">DSM 7310</strain>
    </source>
</reference>
<accession>A0A974BJ97</accession>
<dbReference type="RefSeq" id="WP_179237579.1">
    <property type="nucleotide sequence ID" value="NZ_JACBNQ010000005.1"/>
</dbReference>
<proteinExistence type="predicted"/>
<dbReference type="Proteomes" id="UP000611629">
    <property type="component" value="Unassembled WGS sequence"/>
</dbReference>
<organism evidence="2 3">
    <name type="scientific">Sedimentibacter hydroxybenzoicus DSM 7310</name>
    <dbReference type="NCBI Taxonomy" id="1123245"/>
    <lineage>
        <taxon>Bacteria</taxon>
        <taxon>Bacillati</taxon>
        <taxon>Bacillota</taxon>
        <taxon>Tissierellia</taxon>
        <taxon>Sedimentibacter</taxon>
    </lineage>
</organism>
<gene>
    <name evidence="2" type="ORF">HZF24_07000</name>
</gene>
<sequence length="295" mass="31431">MIKGYKGFDKDLKCRGFKYEVGKEYEQEGNIKACSKGFHFCEDPLNVFEYYPPSDSRYCEVEGDGDVDRDGRDSKVAVSKIRVGVEIGLKGIIEAGVKFILDRVDWKKENSTTGDRAGAQATGYQAGAQATGDQAGAQATGYQAGAQATGYQAGAQATGDRAGAQATGYQAGAQATGYQAGAQATGDRAGAQATGYRAGAQAEGDWAVATAIGDCGSAEIKEGKKLAEGCAIALGRKGKAKGAKGCWLTLAEWEQDEHGKWHRVNVQTKRIDGKKIKENTFYMLKNNKFVACDEQ</sequence>
<comment type="caution">
    <text evidence="2">The sequence shown here is derived from an EMBL/GenBank/DDBJ whole genome shotgun (WGS) entry which is preliminary data.</text>
</comment>
<dbReference type="Pfam" id="PF24703">
    <property type="entry name" value="DUF7666"/>
    <property type="match status" value="1"/>
</dbReference>
<dbReference type="InterPro" id="IPR056083">
    <property type="entry name" value="DUF7666"/>
</dbReference>
<keyword evidence="3" id="KW-1185">Reference proteome</keyword>
<feature type="domain" description="DUF7666" evidence="1">
    <location>
        <begin position="2"/>
        <end position="94"/>
    </location>
</feature>
<protein>
    <submittedName>
        <fullName evidence="2">DUF1720 domain-containing protein</fullName>
    </submittedName>
</protein>
<dbReference type="EMBL" id="JACBNQ010000005">
    <property type="protein sequence ID" value="NYB73886.1"/>
    <property type="molecule type" value="Genomic_DNA"/>
</dbReference>
<evidence type="ECO:0000259" key="1">
    <source>
        <dbReference type="Pfam" id="PF24703"/>
    </source>
</evidence>
<evidence type="ECO:0000313" key="2">
    <source>
        <dbReference type="EMBL" id="NYB73886.1"/>
    </source>
</evidence>
<evidence type="ECO:0000313" key="3">
    <source>
        <dbReference type="Proteomes" id="UP000611629"/>
    </source>
</evidence>